<keyword evidence="2" id="KW-1185">Reference proteome</keyword>
<dbReference type="Proteomes" id="UP000245383">
    <property type="component" value="Unassembled WGS sequence"/>
</dbReference>
<protein>
    <submittedName>
        <fullName evidence="1">Uncharacterized protein</fullName>
    </submittedName>
</protein>
<gene>
    <name evidence="1" type="ORF">BB561_001948</name>
</gene>
<evidence type="ECO:0000313" key="2">
    <source>
        <dbReference type="Proteomes" id="UP000245383"/>
    </source>
</evidence>
<name>A0A2T9YSA4_9FUNG</name>
<organism evidence="1 2">
    <name type="scientific">Smittium simulii</name>
    <dbReference type="NCBI Taxonomy" id="133385"/>
    <lineage>
        <taxon>Eukaryota</taxon>
        <taxon>Fungi</taxon>
        <taxon>Fungi incertae sedis</taxon>
        <taxon>Zoopagomycota</taxon>
        <taxon>Kickxellomycotina</taxon>
        <taxon>Harpellomycetes</taxon>
        <taxon>Harpellales</taxon>
        <taxon>Legeriomycetaceae</taxon>
        <taxon>Smittium</taxon>
    </lineage>
</organism>
<reference evidence="1 2" key="1">
    <citation type="journal article" date="2018" name="MBio">
        <title>Comparative Genomics Reveals the Core Gene Toolbox for the Fungus-Insect Symbiosis.</title>
        <authorList>
            <person name="Wang Y."/>
            <person name="Stata M."/>
            <person name="Wang W."/>
            <person name="Stajich J.E."/>
            <person name="White M.M."/>
            <person name="Moncalvo J.M."/>
        </authorList>
    </citation>
    <scope>NUCLEOTIDE SEQUENCE [LARGE SCALE GENOMIC DNA]</scope>
    <source>
        <strain evidence="1 2">SWE-8-4</strain>
    </source>
</reference>
<comment type="caution">
    <text evidence="1">The sequence shown here is derived from an EMBL/GenBank/DDBJ whole genome shotgun (WGS) entry which is preliminary data.</text>
</comment>
<dbReference type="EMBL" id="MBFR01000061">
    <property type="protein sequence ID" value="PVU95217.1"/>
    <property type="molecule type" value="Genomic_DNA"/>
</dbReference>
<sequence length="111" mass="12828">MTASIISQNNYGAGLRSELAKLDSQYPMSCICKSRINWSKIITALKYTPNTAETDTVPSEVWKLDQNEDEPESNLAKLILKSLTKFIPQMNFQNYGHPVWWYLYVRNTLHN</sequence>
<evidence type="ECO:0000313" key="1">
    <source>
        <dbReference type="EMBL" id="PVU95217.1"/>
    </source>
</evidence>
<dbReference type="AlphaFoldDB" id="A0A2T9YSA4"/>
<accession>A0A2T9YSA4</accession>
<proteinExistence type="predicted"/>